<comment type="caution">
    <text evidence="12">Lacks conserved residue(s) required for the propagation of feature annotation.</text>
</comment>
<keyword evidence="4 12" id="KW-0552">Olfaction</keyword>
<dbReference type="GO" id="GO:0007165">
    <property type="term" value="P:signal transduction"/>
    <property type="evidence" value="ECO:0007669"/>
    <property type="project" value="UniProtKB-KW"/>
</dbReference>
<organism evidence="13 14">
    <name type="scientific">Diachasma alloeum</name>
    <dbReference type="NCBI Taxonomy" id="454923"/>
    <lineage>
        <taxon>Eukaryota</taxon>
        <taxon>Metazoa</taxon>
        <taxon>Ecdysozoa</taxon>
        <taxon>Arthropoda</taxon>
        <taxon>Hexapoda</taxon>
        <taxon>Insecta</taxon>
        <taxon>Pterygota</taxon>
        <taxon>Neoptera</taxon>
        <taxon>Endopterygota</taxon>
        <taxon>Hymenoptera</taxon>
        <taxon>Apocrita</taxon>
        <taxon>Ichneumonoidea</taxon>
        <taxon>Braconidae</taxon>
        <taxon>Opiinae</taxon>
        <taxon>Diachasma</taxon>
    </lineage>
</organism>
<evidence type="ECO:0000256" key="3">
    <source>
        <dbReference type="ARBA" id="ARBA00022692"/>
    </source>
</evidence>
<feature type="transmembrane region" description="Helical" evidence="12">
    <location>
        <begin position="266"/>
        <end position="288"/>
    </location>
</feature>
<protein>
    <recommendedName>
        <fullName evidence="12">Odorant receptor</fullName>
    </recommendedName>
</protein>
<dbReference type="EMBL" id="ML158569">
    <property type="protein sequence ID" value="THK32899.1"/>
    <property type="molecule type" value="Genomic_DNA"/>
</dbReference>
<dbReference type="GO" id="GO:0004984">
    <property type="term" value="F:olfactory receptor activity"/>
    <property type="evidence" value="ECO:0007669"/>
    <property type="project" value="InterPro"/>
</dbReference>
<evidence type="ECO:0000313" key="14">
    <source>
        <dbReference type="Proteomes" id="UP000297026"/>
    </source>
</evidence>
<dbReference type="OrthoDB" id="6597368at2759"/>
<dbReference type="Proteomes" id="UP000297026">
    <property type="component" value="Unassembled WGS sequence"/>
</dbReference>
<dbReference type="PANTHER" id="PTHR21137:SF37">
    <property type="entry name" value="ODORANT RECEPTOR 46A, ISOFORM B-RELATED"/>
    <property type="match status" value="1"/>
</dbReference>
<feature type="transmembrane region" description="Helical" evidence="12">
    <location>
        <begin position="126"/>
        <end position="148"/>
    </location>
</feature>
<accession>A0A4E0RL91</accession>
<keyword evidence="14" id="KW-1185">Reference proteome</keyword>
<keyword evidence="6 12" id="KW-0472">Membrane</keyword>
<comment type="subunit">
    <text evidence="11">Interacts with Orco. Complexes exist early in the endomembrane system in olfactory sensory neurons (OSNs), coupling these complexes to the conserved ciliary trafficking pathway.</text>
</comment>
<dbReference type="GO" id="GO:0005549">
    <property type="term" value="F:odorant binding"/>
    <property type="evidence" value="ECO:0007669"/>
    <property type="project" value="InterPro"/>
</dbReference>
<feature type="transmembrane region" description="Helical" evidence="12">
    <location>
        <begin position="32"/>
        <end position="57"/>
    </location>
</feature>
<evidence type="ECO:0000256" key="2">
    <source>
        <dbReference type="ARBA" id="ARBA00022606"/>
    </source>
</evidence>
<sequence>MVLLRENFIQLQYIGLWQPLCWPSNDIKSRVYWLYTIHILVMIHCFTLSEALSLFTLIENIEDFSDNCFMLLTMFAVCVKAVVTLLRRSEIIDILTALDVHPFKPMNTDEERIQEEFNKRIRFFTFFYAGVVECSVWIMSISVFFQGIPFGVLPYKAWLPYDYSKSTVYWLTFCAQLFTIIIGANICIGCDTVMPGFYTIVCAQFNILRYRLEKVIDEFDDAIVLKPEEMIFTYREHCEKGIITCVQYHKAIFEIAKKINSISSSIIFVQYLASSIIICLSIFMLSHMPLFSSQFVYFTLYLTCMMSQIFLLCASANEATIECQNLTTGIYNTKWYNLNHRAKSYLGLVMVRTLRPVIFKSGHIIVLSLSSFSNLLKHSYSAYNVLQQSSK</sequence>
<evidence type="ECO:0000313" key="13">
    <source>
        <dbReference type="EMBL" id="THK32899.1"/>
    </source>
</evidence>
<evidence type="ECO:0000256" key="10">
    <source>
        <dbReference type="ARBA" id="ARBA00037946"/>
    </source>
</evidence>
<evidence type="ECO:0000256" key="12">
    <source>
        <dbReference type="RuleBase" id="RU351113"/>
    </source>
</evidence>
<keyword evidence="8 12" id="KW-0807">Transducer</keyword>
<gene>
    <name evidence="13" type="primary">Or93</name>
    <name evidence="13" type="ORF">DALL_DALL000058</name>
</gene>
<comment type="similarity">
    <text evidence="10">Belongs to the insect chemoreceptor superfamily. Heteromeric odorant receptor channel (TC 1.A.69) family. Or2a subfamily.</text>
</comment>
<evidence type="ECO:0000256" key="5">
    <source>
        <dbReference type="ARBA" id="ARBA00022989"/>
    </source>
</evidence>
<evidence type="ECO:0000256" key="7">
    <source>
        <dbReference type="ARBA" id="ARBA00023170"/>
    </source>
</evidence>
<evidence type="ECO:0000256" key="11">
    <source>
        <dbReference type="ARBA" id="ARBA00038679"/>
    </source>
</evidence>
<comment type="function">
    <text evidence="9">Odorant receptor which mediates acceptance or avoidance behavior, depending on its substrates. The odorant receptor repertoire encodes a large collection of odor stimuli that vary widely in identity, intensity, and duration. May form a complex with Orco to form odorant-sensing units, providing sensitive and prolonged odorant signaling and calcium permeability.</text>
</comment>
<comment type="subcellular location">
    <subcellularLocation>
        <location evidence="12">Cell membrane</location>
        <topology evidence="12">Multi-pass membrane protein</topology>
    </subcellularLocation>
    <subcellularLocation>
        <location evidence="1">Membrane</location>
        <topology evidence="1">Multi-pass membrane protein</topology>
    </subcellularLocation>
</comment>
<keyword evidence="7 12" id="KW-0675">Receptor</keyword>
<name>A0A4E0RL91_9HYME</name>
<dbReference type="AlphaFoldDB" id="A0A4E0RL91"/>
<feature type="transmembrane region" description="Helical" evidence="12">
    <location>
        <begin position="168"/>
        <end position="188"/>
    </location>
</feature>
<dbReference type="GO" id="GO:0005886">
    <property type="term" value="C:plasma membrane"/>
    <property type="evidence" value="ECO:0007669"/>
    <property type="project" value="UniProtKB-SubCell"/>
</dbReference>
<proteinExistence type="inferred from homology"/>
<keyword evidence="3 12" id="KW-0812">Transmembrane</keyword>
<feature type="transmembrane region" description="Helical" evidence="12">
    <location>
        <begin position="69"/>
        <end position="86"/>
    </location>
</feature>
<dbReference type="InterPro" id="IPR004117">
    <property type="entry name" value="7tm6_olfct_rcpt"/>
</dbReference>
<reference evidence="13" key="1">
    <citation type="submission" date="2019-02" db="EMBL/GenBank/DDBJ databases">
        <title>Genome of the parasitoid wasp Diachasma alloeum, an emerging model for ecological speciation and transitions to asexual reproduction.</title>
        <authorList>
            <person name="Robertson H.M."/>
            <person name="Walden K.K."/>
            <person name="Tvedte E.S."/>
            <person name="Hood G.R."/>
            <person name="Feder J.L."/>
            <person name="Forbes A.A."/>
            <person name="Logsdon J.M."/>
            <person name="Mcelroy K.E."/>
        </authorList>
    </citation>
    <scope>NUCLEOTIDE SEQUENCE [LARGE SCALE GENOMIC DNA]</scope>
    <source>
        <strain evidence="13">Michigan</strain>
    </source>
</reference>
<evidence type="ECO:0000256" key="6">
    <source>
        <dbReference type="ARBA" id="ARBA00023136"/>
    </source>
</evidence>
<dbReference type="Pfam" id="PF02949">
    <property type="entry name" value="7tm_6"/>
    <property type="match status" value="1"/>
</dbReference>
<evidence type="ECO:0000256" key="9">
    <source>
        <dbReference type="ARBA" id="ARBA00037764"/>
    </source>
</evidence>
<keyword evidence="2 12" id="KW-0716">Sensory transduction</keyword>
<evidence type="ECO:0000256" key="8">
    <source>
        <dbReference type="ARBA" id="ARBA00023224"/>
    </source>
</evidence>
<evidence type="ECO:0000256" key="4">
    <source>
        <dbReference type="ARBA" id="ARBA00022725"/>
    </source>
</evidence>
<evidence type="ECO:0000256" key="1">
    <source>
        <dbReference type="ARBA" id="ARBA00004141"/>
    </source>
</evidence>
<dbReference type="PANTHER" id="PTHR21137">
    <property type="entry name" value="ODORANT RECEPTOR"/>
    <property type="match status" value="1"/>
</dbReference>
<feature type="transmembrane region" description="Helical" evidence="12">
    <location>
        <begin position="294"/>
        <end position="314"/>
    </location>
</feature>
<keyword evidence="5 12" id="KW-1133">Transmembrane helix</keyword>